<feature type="region of interest" description="Disordered" evidence="1">
    <location>
        <begin position="1"/>
        <end position="29"/>
    </location>
</feature>
<evidence type="ECO:0000313" key="2">
    <source>
        <dbReference type="EMBL" id="EPQ50396.1"/>
    </source>
</evidence>
<protein>
    <submittedName>
        <fullName evidence="2">Uncharacterized protein</fullName>
    </submittedName>
</protein>
<sequence>MAMLDTDIHPEPIQTHQPQLSDPALMGPAPDFDCTSVATQLVEDCATDDSEGSAMWRDVEASGEDNGAYAESTASGASEVWKAILTETSVMEAGRRVPLAADSPWKKAPATPRPCFAPLTETSKRDPLGLPVDADTPRETFPWDASAGRVAALPFGGMDGSRALRGTYVHGFTHQPSPLVGGGTSRFFPSSRRPQAAWYGFATVRGDESLHQCYGCRFLAAEVLDSQSAEWRVGVCRPVRPAVDRRGEARARTRASPSPPTPGFPISQPLVTASRSPRGAIFQPLDGEQGGREGRKTGAFPAIALHSIPLPSSGVGVRGLSSVGGIYAASRRRGFVHPSTASPFRDTRLLSPARPSRNYAVVPVGCDASLVDATNLRVY</sequence>
<keyword evidence="3" id="KW-1185">Reference proteome</keyword>
<feature type="compositionally biased region" description="Basic and acidic residues" evidence="1">
    <location>
        <begin position="1"/>
        <end position="10"/>
    </location>
</feature>
<accession>S7PRB2</accession>
<dbReference type="KEGG" id="gtr:GLOTRDRAFT_133949"/>
<name>S7PRB2_GLOTA</name>
<reference evidence="2 3" key="1">
    <citation type="journal article" date="2012" name="Science">
        <title>The Paleozoic origin of enzymatic lignin decomposition reconstructed from 31 fungal genomes.</title>
        <authorList>
            <person name="Floudas D."/>
            <person name="Binder M."/>
            <person name="Riley R."/>
            <person name="Barry K."/>
            <person name="Blanchette R.A."/>
            <person name="Henrissat B."/>
            <person name="Martinez A.T."/>
            <person name="Otillar R."/>
            <person name="Spatafora J.W."/>
            <person name="Yadav J.S."/>
            <person name="Aerts A."/>
            <person name="Benoit I."/>
            <person name="Boyd A."/>
            <person name="Carlson A."/>
            <person name="Copeland A."/>
            <person name="Coutinho P.M."/>
            <person name="de Vries R.P."/>
            <person name="Ferreira P."/>
            <person name="Findley K."/>
            <person name="Foster B."/>
            <person name="Gaskell J."/>
            <person name="Glotzer D."/>
            <person name="Gorecki P."/>
            <person name="Heitman J."/>
            <person name="Hesse C."/>
            <person name="Hori C."/>
            <person name="Igarashi K."/>
            <person name="Jurgens J.A."/>
            <person name="Kallen N."/>
            <person name="Kersten P."/>
            <person name="Kohler A."/>
            <person name="Kuees U."/>
            <person name="Kumar T.K.A."/>
            <person name="Kuo A."/>
            <person name="LaButti K."/>
            <person name="Larrondo L.F."/>
            <person name="Lindquist E."/>
            <person name="Ling A."/>
            <person name="Lombard V."/>
            <person name="Lucas S."/>
            <person name="Lundell T."/>
            <person name="Martin R."/>
            <person name="McLaughlin D.J."/>
            <person name="Morgenstern I."/>
            <person name="Morin E."/>
            <person name="Murat C."/>
            <person name="Nagy L.G."/>
            <person name="Nolan M."/>
            <person name="Ohm R.A."/>
            <person name="Patyshakuliyeva A."/>
            <person name="Rokas A."/>
            <person name="Ruiz-Duenas F.J."/>
            <person name="Sabat G."/>
            <person name="Salamov A."/>
            <person name="Samejima M."/>
            <person name="Schmutz J."/>
            <person name="Slot J.C."/>
            <person name="St John F."/>
            <person name="Stenlid J."/>
            <person name="Sun H."/>
            <person name="Sun S."/>
            <person name="Syed K."/>
            <person name="Tsang A."/>
            <person name="Wiebenga A."/>
            <person name="Young D."/>
            <person name="Pisabarro A."/>
            <person name="Eastwood D.C."/>
            <person name="Martin F."/>
            <person name="Cullen D."/>
            <person name="Grigoriev I.V."/>
            <person name="Hibbett D.S."/>
        </authorList>
    </citation>
    <scope>NUCLEOTIDE SEQUENCE [LARGE SCALE GENOMIC DNA]</scope>
    <source>
        <strain evidence="2 3">ATCC 11539</strain>
    </source>
</reference>
<dbReference type="HOGENOM" id="CLU_729683_0_0_1"/>
<feature type="region of interest" description="Disordered" evidence="1">
    <location>
        <begin position="103"/>
        <end position="129"/>
    </location>
</feature>
<evidence type="ECO:0000256" key="1">
    <source>
        <dbReference type="SAM" id="MobiDB-lite"/>
    </source>
</evidence>
<dbReference type="RefSeq" id="XP_007871110.1">
    <property type="nucleotide sequence ID" value="XM_007872919.1"/>
</dbReference>
<dbReference type="Proteomes" id="UP000030669">
    <property type="component" value="Unassembled WGS sequence"/>
</dbReference>
<dbReference type="AlphaFoldDB" id="S7PRB2"/>
<organism evidence="2 3">
    <name type="scientific">Gloeophyllum trabeum (strain ATCC 11539 / FP-39264 / Madison 617)</name>
    <name type="common">Brown rot fungus</name>
    <dbReference type="NCBI Taxonomy" id="670483"/>
    <lineage>
        <taxon>Eukaryota</taxon>
        <taxon>Fungi</taxon>
        <taxon>Dikarya</taxon>
        <taxon>Basidiomycota</taxon>
        <taxon>Agaricomycotina</taxon>
        <taxon>Agaricomycetes</taxon>
        <taxon>Gloeophyllales</taxon>
        <taxon>Gloeophyllaceae</taxon>
        <taxon>Gloeophyllum</taxon>
    </lineage>
</organism>
<evidence type="ECO:0000313" key="3">
    <source>
        <dbReference type="Proteomes" id="UP000030669"/>
    </source>
</evidence>
<gene>
    <name evidence="2" type="ORF">GLOTRDRAFT_133949</name>
</gene>
<dbReference type="EMBL" id="KB469316">
    <property type="protein sequence ID" value="EPQ50396.1"/>
    <property type="molecule type" value="Genomic_DNA"/>
</dbReference>
<proteinExistence type="predicted"/>
<feature type="region of interest" description="Disordered" evidence="1">
    <location>
        <begin position="247"/>
        <end position="270"/>
    </location>
</feature>
<dbReference type="GeneID" id="19302867"/>